<gene>
    <name evidence="2" type="ORF">S01H4_21794</name>
</gene>
<evidence type="ECO:0000256" key="1">
    <source>
        <dbReference type="SAM" id="Phobius"/>
    </source>
</evidence>
<name>X1CEG5_9ZZZZ</name>
<feature type="non-terminal residue" evidence="2">
    <location>
        <position position="1"/>
    </location>
</feature>
<comment type="caution">
    <text evidence="2">The sequence shown here is derived from an EMBL/GenBank/DDBJ whole genome shotgun (WGS) entry which is preliminary data.</text>
</comment>
<evidence type="ECO:0000313" key="2">
    <source>
        <dbReference type="EMBL" id="GAG82621.1"/>
    </source>
</evidence>
<keyword evidence="1" id="KW-0812">Transmembrane</keyword>
<dbReference type="AlphaFoldDB" id="X1CEG5"/>
<keyword evidence="1" id="KW-0472">Membrane</keyword>
<sequence length="124" mass="14740">EIIKKNCLTPSSQIQIKYGLGFLMILTFGNLSFRSRMNKDQKISEKLVLFWILISREISVRLKDDDLSLWNVYFINLPNLYKADKEFARYIDVKKMEHIIKNAEHVFNEKRKEHGLFLDFKGVN</sequence>
<proteinExistence type="predicted"/>
<reference evidence="2" key="1">
    <citation type="journal article" date="2014" name="Front. Microbiol.">
        <title>High frequency of phylogenetically diverse reductive dehalogenase-homologous genes in deep subseafloor sedimentary metagenomes.</title>
        <authorList>
            <person name="Kawai M."/>
            <person name="Futagami T."/>
            <person name="Toyoda A."/>
            <person name="Takaki Y."/>
            <person name="Nishi S."/>
            <person name="Hori S."/>
            <person name="Arai W."/>
            <person name="Tsubouchi T."/>
            <person name="Morono Y."/>
            <person name="Uchiyama I."/>
            <person name="Ito T."/>
            <person name="Fujiyama A."/>
            <person name="Inagaki F."/>
            <person name="Takami H."/>
        </authorList>
    </citation>
    <scope>NUCLEOTIDE SEQUENCE</scope>
    <source>
        <strain evidence="2">Expedition CK06-06</strain>
    </source>
</reference>
<keyword evidence="1" id="KW-1133">Transmembrane helix</keyword>
<organism evidence="2">
    <name type="scientific">marine sediment metagenome</name>
    <dbReference type="NCBI Taxonomy" id="412755"/>
    <lineage>
        <taxon>unclassified sequences</taxon>
        <taxon>metagenomes</taxon>
        <taxon>ecological metagenomes</taxon>
    </lineage>
</organism>
<dbReference type="EMBL" id="BART01009915">
    <property type="protein sequence ID" value="GAG82621.1"/>
    <property type="molecule type" value="Genomic_DNA"/>
</dbReference>
<protein>
    <submittedName>
        <fullName evidence="2">Uncharacterized protein</fullName>
    </submittedName>
</protein>
<accession>X1CEG5</accession>
<feature type="transmembrane region" description="Helical" evidence="1">
    <location>
        <begin position="14"/>
        <end position="33"/>
    </location>
</feature>